<dbReference type="PANTHER" id="PTHR34387:SF1">
    <property type="entry name" value="PERIPLASMIC IMMUNOGENIC PROTEIN"/>
    <property type="match status" value="1"/>
</dbReference>
<name>A0ABR8QFS0_9CELL</name>
<dbReference type="Proteomes" id="UP000604241">
    <property type="component" value="Unassembled WGS sequence"/>
</dbReference>
<dbReference type="InterPro" id="IPR052022">
    <property type="entry name" value="26kDa_periplasmic_antigen"/>
</dbReference>
<dbReference type="PANTHER" id="PTHR34387">
    <property type="entry name" value="SLR1258 PROTEIN"/>
    <property type="match status" value="1"/>
</dbReference>
<dbReference type="InterPro" id="IPR007497">
    <property type="entry name" value="SIMPL/DUF541"/>
</dbReference>
<gene>
    <name evidence="1" type="ORF">H9657_13420</name>
</gene>
<organism evidence="1 2">
    <name type="scientific">Cellulomonas avistercoris</name>
    <dbReference type="NCBI Taxonomy" id="2762242"/>
    <lineage>
        <taxon>Bacteria</taxon>
        <taxon>Bacillati</taxon>
        <taxon>Actinomycetota</taxon>
        <taxon>Actinomycetes</taxon>
        <taxon>Micrococcales</taxon>
        <taxon>Cellulomonadaceae</taxon>
        <taxon>Cellulomonas</taxon>
    </lineage>
</organism>
<comment type="caution">
    <text evidence="1">The sequence shown here is derived from an EMBL/GenBank/DDBJ whole genome shotgun (WGS) entry which is preliminary data.</text>
</comment>
<evidence type="ECO:0000313" key="2">
    <source>
        <dbReference type="Proteomes" id="UP000604241"/>
    </source>
</evidence>
<keyword evidence="2" id="KW-1185">Reference proteome</keyword>
<protein>
    <submittedName>
        <fullName evidence="1">SIMPL domain-containing protein</fullName>
    </submittedName>
</protein>
<proteinExistence type="predicted"/>
<dbReference type="Gene3D" id="3.30.70.2970">
    <property type="entry name" value="Protein of unknown function (DUF541), domain 2"/>
    <property type="match status" value="1"/>
</dbReference>
<accession>A0ABR8QFS0</accession>
<dbReference type="Gene3D" id="3.30.110.170">
    <property type="entry name" value="Protein of unknown function (DUF541), domain 1"/>
    <property type="match status" value="1"/>
</dbReference>
<evidence type="ECO:0000313" key="1">
    <source>
        <dbReference type="EMBL" id="MBD7919271.1"/>
    </source>
</evidence>
<dbReference type="RefSeq" id="WP_191783920.1">
    <property type="nucleotide sequence ID" value="NZ_JACSQV010000011.1"/>
</dbReference>
<sequence length="225" mass="22648">MGRAGHDDRPRGGVTVRGCGAADAVPDVVVADLATEVRADDVGTALREATVALAAVRASLRDAGVEDRAVRTGATSTWTEQTGVDGDVVLVVARLGLAVTLRDVATAGDVIGSAVAAGGSPVRLGGLRLVVSDPAAAQVRAREAAWQDAAAKAAHLAALAGRALGAVLRVDEDELRGASPLFARSAAADAFAVPVEPGEQTVQAAVTVRWAWAPDPGVEADAAVR</sequence>
<dbReference type="EMBL" id="JACSQV010000011">
    <property type="protein sequence ID" value="MBD7919271.1"/>
    <property type="molecule type" value="Genomic_DNA"/>
</dbReference>
<reference evidence="1 2" key="1">
    <citation type="submission" date="2020-08" db="EMBL/GenBank/DDBJ databases">
        <title>A Genomic Blueprint of the Chicken Gut Microbiome.</title>
        <authorList>
            <person name="Gilroy R."/>
            <person name="Ravi A."/>
            <person name="Getino M."/>
            <person name="Pursley I."/>
            <person name="Horton D.L."/>
            <person name="Alikhan N.-F."/>
            <person name="Baker D."/>
            <person name="Gharbi K."/>
            <person name="Hall N."/>
            <person name="Watson M."/>
            <person name="Adriaenssens E.M."/>
            <person name="Foster-Nyarko E."/>
            <person name="Jarju S."/>
            <person name="Secka A."/>
            <person name="Antonio M."/>
            <person name="Oren A."/>
            <person name="Chaudhuri R."/>
            <person name="La Ragione R.M."/>
            <person name="Hildebrand F."/>
            <person name="Pallen M.J."/>
        </authorList>
    </citation>
    <scope>NUCLEOTIDE SEQUENCE [LARGE SCALE GENOMIC DNA]</scope>
    <source>
        <strain evidence="1 2">Sa3CUA2</strain>
    </source>
</reference>
<dbReference type="Pfam" id="PF04402">
    <property type="entry name" value="SIMPL"/>
    <property type="match status" value="1"/>
</dbReference>